<dbReference type="InterPro" id="IPR017937">
    <property type="entry name" value="Thioredoxin_CS"/>
</dbReference>
<dbReference type="PANTHER" id="PTHR42852:SF18">
    <property type="entry name" value="CHROMOSOME UNDETERMINED SCAFFOLD_47, WHOLE GENOME SHOTGUN SEQUENCE"/>
    <property type="match status" value="1"/>
</dbReference>
<comment type="caution">
    <text evidence="5">The sequence shown here is derived from an EMBL/GenBank/DDBJ whole genome shotgun (WGS) entry which is preliminary data.</text>
</comment>
<dbReference type="OrthoDB" id="9799347at2"/>
<reference evidence="5 6" key="1">
    <citation type="submission" date="2019-04" db="EMBL/GenBank/DDBJ databases">
        <title>Sphingomonas psychrotolerans sp. nov., isolated from soil in the Tianshan Mountains, Xinjiang, China.</title>
        <authorList>
            <person name="Luo Y."/>
            <person name="Sheng H."/>
        </authorList>
    </citation>
    <scope>NUCLEOTIDE SEQUENCE [LARGE SCALE GENOMIC DNA]</scope>
    <source>
        <strain evidence="5 6">ZFGT-11</strain>
    </source>
</reference>
<evidence type="ECO:0000256" key="2">
    <source>
        <dbReference type="ARBA" id="ARBA00022748"/>
    </source>
</evidence>
<dbReference type="AlphaFoldDB" id="A0A4S1XHN4"/>
<evidence type="ECO:0000313" key="6">
    <source>
        <dbReference type="Proteomes" id="UP000306147"/>
    </source>
</evidence>
<sequence length="193" mass="20681">MALELCLRSTIAFLLVAAGLIGGCDRQSGTKQQAQGTNVAAPAAAPIKLDKLDRSHKGEAAPAIPFVDAGGKKRTLADFRGKPVLLNLWATWCAPCVKELPTLDALAVRAGDTLQVLTVSQDFEPAKVAPFFAEKKFKKLQPYIDTETAFSTQLGVNLPTTILYDSAGREVWRILGDTDWTGDAAAKLIAEAR</sequence>
<dbReference type="CDD" id="cd02966">
    <property type="entry name" value="TlpA_like_family"/>
    <property type="match status" value="1"/>
</dbReference>
<feature type="domain" description="Thioredoxin" evidence="4">
    <location>
        <begin position="55"/>
        <end position="193"/>
    </location>
</feature>
<comment type="subcellular location">
    <subcellularLocation>
        <location evidence="1">Cell envelope</location>
    </subcellularLocation>
</comment>
<organism evidence="5 6">
    <name type="scientific">Sphingomonas gei</name>
    <dbReference type="NCBI Taxonomy" id="1395960"/>
    <lineage>
        <taxon>Bacteria</taxon>
        <taxon>Pseudomonadati</taxon>
        <taxon>Pseudomonadota</taxon>
        <taxon>Alphaproteobacteria</taxon>
        <taxon>Sphingomonadales</taxon>
        <taxon>Sphingomonadaceae</taxon>
        <taxon>Sphingomonas</taxon>
    </lineage>
</organism>
<accession>A0A4S1XHN4</accession>
<evidence type="ECO:0000259" key="4">
    <source>
        <dbReference type="PROSITE" id="PS51352"/>
    </source>
</evidence>
<dbReference type="GO" id="GO:0017004">
    <property type="term" value="P:cytochrome complex assembly"/>
    <property type="evidence" value="ECO:0007669"/>
    <property type="project" value="UniProtKB-KW"/>
</dbReference>
<dbReference type="Gene3D" id="3.40.30.10">
    <property type="entry name" value="Glutaredoxin"/>
    <property type="match status" value="1"/>
</dbReference>
<dbReference type="SUPFAM" id="SSF52833">
    <property type="entry name" value="Thioredoxin-like"/>
    <property type="match status" value="1"/>
</dbReference>
<dbReference type="InterPro" id="IPR050553">
    <property type="entry name" value="Thioredoxin_ResA/DsbE_sf"/>
</dbReference>
<evidence type="ECO:0000313" key="5">
    <source>
        <dbReference type="EMBL" id="TGX55220.1"/>
    </source>
</evidence>
<evidence type="ECO:0000256" key="1">
    <source>
        <dbReference type="ARBA" id="ARBA00004196"/>
    </source>
</evidence>
<dbReference type="GO" id="GO:0030313">
    <property type="term" value="C:cell envelope"/>
    <property type="evidence" value="ECO:0007669"/>
    <property type="project" value="UniProtKB-SubCell"/>
</dbReference>
<keyword evidence="6" id="KW-1185">Reference proteome</keyword>
<keyword evidence="3" id="KW-0676">Redox-active center</keyword>
<dbReference type="InterPro" id="IPR013766">
    <property type="entry name" value="Thioredoxin_domain"/>
</dbReference>
<dbReference type="Proteomes" id="UP000306147">
    <property type="component" value="Unassembled WGS sequence"/>
</dbReference>
<dbReference type="PROSITE" id="PS00194">
    <property type="entry name" value="THIOREDOXIN_1"/>
    <property type="match status" value="1"/>
</dbReference>
<name>A0A4S1XHN4_9SPHN</name>
<dbReference type="EMBL" id="SRXT01000002">
    <property type="protein sequence ID" value="TGX55220.1"/>
    <property type="molecule type" value="Genomic_DNA"/>
</dbReference>
<proteinExistence type="predicted"/>
<gene>
    <name evidence="5" type="ORF">E5A73_04260</name>
</gene>
<dbReference type="InterPro" id="IPR013740">
    <property type="entry name" value="Redoxin"/>
</dbReference>
<keyword evidence="2" id="KW-0201">Cytochrome c-type biogenesis</keyword>
<evidence type="ECO:0000256" key="3">
    <source>
        <dbReference type="ARBA" id="ARBA00023284"/>
    </source>
</evidence>
<dbReference type="PANTHER" id="PTHR42852">
    <property type="entry name" value="THIOL:DISULFIDE INTERCHANGE PROTEIN DSBE"/>
    <property type="match status" value="1"/>
</dbReference>
<dbReference type="InterPro" id="IPR036249">
    <property type="entry name" value="Thioredoxin-like_sf"/>
</dbReference>
<dbReference type="Pfam" id="PF08534">
    <property type="entry name" value="Redoxin"/>
    <property type="match status" value="1"/>
</dbReference>
<protein>
    <submittedName>
        <fullName evidence="5">TlpA family protein disulfide reductase</fullName>
    </submittedName>
</protein>
<dbReference type="GO" id="GO:0015036">
    <property type="term" value="F:disulfide oxidoreductase activity"/>
    <property type="evidence" value="ECO:0007669"/>
    <property type="project" value="UniProtKB-ARBA"/>
</dbReference>
<dbReference type="PROSITE" id="PS51352">
    <property type="entry name" value="THIOREDOXIN_2"/>
    <property type="match status" value="1"/>
</dbReference>